<evidence type="ECO:0000313" key="3">
    <source>
        <dbReference type="EMBL" id="CAF3754825.1"/>
    </source>
</evidence>
<dbReference type="EMBL" id="CAJNOU010000215">
    <property type="protein sequence ID" value="CAF0918914.1"/>
    <property type="molecule type" value="Genomic_DNA"/>
</dbReference>
<dbReference type="AlphaFoldDB" id="A0A814ATV2"/>
<reference evidence="1" key="1">
    <citation type="submission" date="2021-02" db="EMBL/GenBank/DDBJ databases">
        <authorList>
            <person name="Nowell W R."/>
        </authorList>
    </citation>
    <scope>NUCLEOTIDE SEQUENCE</scope>
</reference>
<evidence type="ECO:0000313" key="1">
    <source>
        <dbReference type="EMBL" id="CAF0918914.1"/>
    </source>
</evidence>
<dbReference type="SUPFAM" id="SSF49899">
    <property type="entry name" value="Concanavalin A-like lectins/glucanases"/>
    <property type="match status" value="1"/>
</dbReference>
<sequence>MAGVARKQKVITRLTTYYSDLTDNTADHSIDSNLAYKSVMKQKKTSTNSYLTKENILQISFYKLIYFYLIELKRLLAPQSRIGTLVHVSTTSTGNGSWCFPLIGFASNGSLVAQIYNGATILSVTASVIIPLSSPFWTYIVQTWSSTNGLRLYIDNILVASRSSATVFAASEMTPNYLTLASSLSGSGSCWGGGIDLASSFTGGVDDFRIYS</sequence>
<evidence type="ECO:0000313" key="4">
    <source>
        <dbReference type="Proteomes" id="UP000663889"/>
    </source>
</evidence>
<name>A0A814ATV2_9BILA</name>
<dbReference type="Proteomes" id="UP000663874">
    <property type="component" value="Unassembled WGS sequence"/>
</dbReference>
<dbReference type="Gene3D" id="2.60.120.200">
    <property type="match status" value="1"/>
</dbReference>
<proteinExistence type="predicted"/>
<dbReference type="Proteomes" id="UP000663823">
    <property type="component" value="Unassembled WGS sequence"/>
</dbReference>
<protein>
    <submittedName>
        <fullName evidence="1">Uncharacterized protein</fullName>
    </submittedName>
</protein>
<accession>A0A814ATV2</accession>
<dbReference type="EMBL" id="CAJOBE010001563">
    <property type="protein sequence ID" value="CAF3754825.1"/>
    <property type="molecule type" value="Genomic_DNA"/>
</dbReference>
<dbReference type="EMBL" id="CAJOAX010000177">
    <property type="protein sequence ID" value="CAF3531135.1"/>
    <property type="molecule type" value="Genomic_DNA"/>
</dbReference>
<organism evidence="1 4">
    <name type="scientific">Rotaria sordida</name>
    <dbReference type="NCBI Taxonomy" id="392033"/>
    <lineage>
        <taxon>Eukaryota</taxon>
        <taxon>Metazoa</taxon>
        <taxon>Spiralia</taxon>
        <taxon>Gnathifera</taxon>
        <taxon>Rotifera</taxon>
        <taxon>Eurotatoria</taxon>
        <taxon>Bdelloidea</taxon>
        <taxon>Philodinida</taxon>
        <taxon>Philodinidae</taxon>
        <taxon>Rotaria</taxon>
    </lineage>
</organism>
<dbReference type="InterPro" id="IPR013320">
    <property type="entry name" value="ConA-like_dom_sf"/>
</dbReference>
<evidence type="ECO:0000313" key="2">
    <source>
        <dbReference type="EMBL" id="CAF3531135.1"/>
    </source>
</evidence>
<dbReference type="Pfam" id="PF13385">
    <property type="entry name" value="Laminin_G_3"/>
    <property type="match status" value="1"/>
</dbReference>
<dbReference type="Proteomes" id="UP000663889">
    <property type="component" value="Unassembled WGS sequence"/>
</dbReference>
<gene>
    <name evidence="3" type="ORF">FNK824_LOCUS12458</name>
    <name evidence="2" type="ORF">OTI717_LOCUS3324</name>
    <name evidence="1" type="ORF">SEV965_LOCUS6539</name>
</gene>
<comment type="caution">
    <text evidence="1">The sequence shown here is derived from an EMBL/GenBank/DDBJ whole genome shotgun (WGS) entry which is preliminary data.</text>
</comment>